<reference evidence="3 4" key="1">
    <citation type="submission" date="2024-01" db="EMBL/GenBank/DDBJ databases">
        <authorList>
            <consortium name="Genoscope - CEA"/>
            <person name="William W."/>
        </authorList>
    </citation>
    <scope>NUCLEOTIDE SEQUENCE [LARGE SCALE GENOMIC DNA]</scope>
    <source>
        <strain evidence="3 4">29B2s-10</strain>
    </source>
</reference>
<feature type="domain" description="Retrograde transport protein Dsl1 C-terminal" evidence="2">
    <location>
        <begin position="637"/>
        <end position="769"/>
    </location>
</feature>
<evidence type="ECO:0000259" key="2">
    <source>
        <dbReference type="Pfam" id="PF11989"/>
    </source>
</evidence>
<evidence type="ECO:0000313" key="4">
    <source>
        <dbReference type="Proteomes" id="UP001497600"/>
    </source>
</evidence>
<proteinExistence type="predicted"/>
<dbReference type="InterPro" id="IPR021876">
    <property type="entry name" value="Dsl1_C"/>
</dbReference>
<name>A0ABP0EER2_9ASCO</name>
<protein>
    <recommendedName>
        <fullName evidence="2">Retrograde transport protein Dsl1 C-terminal domain-containing protein</fullName>
    </recommendedName>
</protein>
<gene>
    <name evidence="3" type="ORF">CAAN4_E01948</name>
</gene>
<keyword evidence="4" id="KW-1185">Reference proteome</keyword>
<dbReference type="EMBL" id="OZ004257">
    <property type="protein sequence ID" value="CAK7906690.1"/>
    <property type="molecule type" value="Genomic_DNA"/>
</dbReference>
<feature type="region of interest" description="Disordered" evidence="1">
    <location>
        <begin position="449"/>
        <end position="478"/>
    </location>
</feature>
<evidence type="ECO:0000256" key="1">
    <source>
        <dbReference type="SAM" id="MobiDB-lite"/>
    </source>
</evidence>
<dbReference type="InterPro" id="IPR046362">
    <property type="entry name" value="Zw10/DSL1_C_sf"/>
</dbReference>
<dbReference type="Pfam" id="PF11989">
    <property type="entry name" value="Dsl1_C"/>
    <property type="match status" value="1"/>
</dbReference>
<dbReference type="Proteomes" id="UP001497600">
    <property type="component" value="Chromosome E"/>
</dbReference>
<organism evidence="3 4">
    <name type="scientific">[Candida] anglica</name>
    <dbReference type="NCBI Taxonomy" id="148631"/>
    <lineage>
        <taxon>Eukaryota</taxon>
        <taxon>Fungi</taxon>
        <taxon>Dikarya</taxon>
        <taxon>Ascomycota</taxon>
        <taxon>Saccharomycotina</taxon>
        <taxon>Pichiomycetes</taxon>
        <taxon>Debaryomycetaceae</taxon>
        <taxon>Kurtzmaniella</taxon>
    </lineage>
</organism>
<accession>A0ABP0EER2</accession>
<dbReference type="Gene3D" id="1.10.357.150">
    <property type="match status" value="1"/>
</dbReference>
<evidence type="ECO:0000313" key="3">
    <source>
        <dbReference type="EMBL" id="CAK7906690.1"/>
    </source>
</evidence>
<sequence>MSIADLLTPYKSQVGEIATEIDNYSLSVNELEVRHDPDFKATETTKTIKNDDQEEVNVKSLSLAQLNAKAKGLDSNLNSLNKLWLIRGLLKEIELTLSPPGSAIDYLCGSSELESVFFNLEKLELKLSQFRESYPSALIVDTLYQHHAKLYNEGIQQIESLFHLFFPNSQTFVNPIIVNGFEFEYNGEFVGVFKNYSNLDTTNQSVISNLIHTKQFVWDKELLDPFLINNKSQLELVQDIKETSEGTSYIYKLTPSSSSISSKDFFDLSYFDSLTNFIRFINLFQDQSLQNFYSSKISRNLTEIVSKNINKLIAGGDLVHRLMDLIDLSKRTNWSLSIASSLNSKDDSNTLADRLNDLYLDWLLDNKIEEIRKFFGDEENVKQLFSNVKDIEYENKDQNDTEKVNHTENEEVADWNDDWDNDAWNEEIDLDLNDDIEEDILNEDWGFSDEEEEQQQHQSKKEFNAKSPMKKRKSVQSLKKSVTSPINSFKTTSVPQLLVKIIDEFIQEGKLKDEIKTMQSVPLLLTTTISFSILTYPSLERSFMLFNDVSYLHQLLLPIVPEEYLSELSEFTSTSWKKLIFDLLPTIATITNSINLKHDDYIAKEMDEYSFELDQETIIQLDSIQSWFDKLLESSNLGVENSQKFKSLVVYFINYVNNWIIDNITSMEEITEYQSTKLSKIIESLQNICIPIAISSVDKGANQSIKSFHKLENTLYLITNHLKDIMERFYSGEFYDYNTNELISIIRSTFVQSELREGYIQEILDIRNVDNE</sequence>